<dbReference type="GO" id="GO:0045892">
    <property type="term" value="P:negative regulation of DNA-templated transcription"/>
    <property type="evidence" value="ECO:0007669"/>
    <property type="project" value="InterPro"/>
</dbReference>
<dbReference type="Proteomes" id="UP000198611">
    <property type="component" value="Unassembled WGS sequence"/>
</dbReference>
<dbReference type="AlphaFoldDB" id="A0A1I1WB35"/>
<evidence type="ECO:0000256" key="2">
    <source>
        <dbReference type="ARBA" id="ARBA00017823"/>
    </source>
</evidence>
<gene>
    <name evidence="11" type="ORF">SAMN05660831_02609</name>
</gene>
<feature type="compositionally biased region" description="Polar residues" evidence="9">
    <location>
        <begin position="24"/>
        <end position="39"/>
    </location>
</feature>
<accession>A0A1I1WB35</accession>
<keyword evidence="5" id="KW-0805">Transcription regulation</keyword>
<dbReference type="InterPro" id="IPR007412">
    <property type="entry name" value="FlgM"/>
</dbReference>
<evidence type="ECO:0000256" key="4">
    <source>
        <dbReference type="ARBA" id="ARBA00022795"/>
    </source>
</evidence>
<dbReference type="OrthoDB" id="7063735at2"/>
<dbReference type="InterPro" id="IPR035890">
    <property type="entry name" value="Anti-sigma-28_factor_FlgM_sf"/>
</dbReference>
<evidence type="ECO:0000256" key="1">
    <source>
        <dbReference type="ARBA" id="ARBA00005322"/>
    </source>
</evidence>
<dbReference type="Pfam" id="PF04316">
    <property type="entry name" value="FlgM"/>
    <property type="match status" value="1"/>
</dbReference>
<keyword evidence="12" id="KW-1185">Reference proteome</keyword>
<comment type="function">
    <text evidence="7">Responsible for the coupling of flagellin expression to flagellar assembly by preventing expression of the flagellin genes when a component of the middle class of proteins is defective. It negatively regulates flagellar genes by inhibiting the activity of FliA by directly binding to FliA.</text>
</comment>
<evidence type="ECO:0000256" key="6">
    <source>
        <dbReference type="ARBA" id="ARBA00023163"/>
    </source>
</evidence>
<comment type="similarity">
    <text evidence="1">Belongs to the FlgM family.</text>
</comment>
<keyword evidence="4" id="KW-1005">Bacterial flagellum biogenesis</keyword>
<evidence type="ECO:0000256" key="9">
    <source>
        <dbReference type="SAM" id="MobiDB-lite"/>
    </source>
</evidence>
<evidence type="ECO:0000313" key="12">
    <source>
        <dbReference type="Proteomes" id="UP000198611"/>
    </source>
</evidence>
<evidence type="ECO:0000313" key="11">
    <source>
        <dbReference type="EMBL" id="SFD92334.1"/>
    </source>
</evidence>
<dbReference type="RefSeq" id="WP_093429214.1">
    <property type="nucleotide sequence ID" value="NZ_FOMJ01000013.1"/>
</dbReference>
<dbReference type="InterPro" id="IPR031316">
    <property type="entry name" value="FlgM_C"/>
</dbReference>
<dbReference type="GO" id="GO:0044781">
    <property type="term" value="P:bacterial-type flagellum organization"/>
    <property type="evidence" value="ECO:0007669"/>
    <property type="project" value="UniProtKB-KW"/>
</dbReference>
<feature type="domain" description="Anti-sigma-28 factor FlgM C-terminal" evidence="10">
    <location>
        <begin position="42"/>
        <end position="96"/>
    </location>
</feature>
<dbReference type="EMBL" id="FOMJ01000013">
    <property type="protein sequence ID" value="SFD92334.1"/>
    <property type="molecule type" value="Genomic_DNA"/>
</dbReference>
<evidence type="ECO:0000256" key="5">
    <source>
        <dbReference type="ARBA" id="ARBA00023015"/>
    </source>
</evidence>
<keyword evidence="6" id="KW-0804">Transcription</keyword>
<proteinExistence type="inferred from homology"/>
<organism evidence="11 12">
    <name type="scientific">Thiohalospira halophila DSM 15071</name>
    <dbReference type="NCBI Taxonomy" id="1123397"/>
    <lineage>
        <taxon>Bacteria</taxon>
        <taxon>Pseudomonadati</taxon>
        <taxon>Pseudomonadota</taxon>
        <taxon>Gammaproteobacteria</taxon>
        <taxon>Thiohalospirales</taxon>
        <taxon>Thiohalospiraceae</taxon>
        <taxon>Thiohalospira</taxon>
    </lineage>
</organism>
<evidence type="ECO:0000256" key="8">
    <source>
        <dbReference type="ARBA" id="ARBA00030117"/>
    </source>
</evidence>
<protein>
    <recommendedName>
        <fullName evidence="2">Negative regulator of flagellin synthesis</fullName>
    </recommendedName>
    <alternativeName>
        <fullName evidence="8">Anti-sigma-28 factor</fullName>
    </alternativeName>
</protein>
<evidence type="ECO:0000256" key="7">
    <source>
        <dbReference type="ARBA" id="ARBA00024739"/>
    </source>
</evidence>
<dbReference type="NCBIfam" id="TIGR03824">
    <property type="entry name" value="FlgM_jcvi"/>
    <property type="match status" value="1"/>
</dbReference>
<sequence length="106" mass="11398">MAIEFNNRVLPGQTRINERDSTRPESGSGENAATKSSGSAGDKVSFTDVASRLQSLEAAMAQEPAVDPHRVESVRQSIEDGTFEVNAESIASRLMEMDQDLGNNGE</sequence>
<dbReference type="SUPFAM" id="SSF101498">
    <property type="entry name" value="Anti-sigma factor FlgM"/>
    <property type="match status" value="1"/>
</dbReference>
<keyword evidence="3" id="KW-0678">Repressor</keyword>
<dbReference type="STRING" id="1123397.SAMN05660831_02609"/>
<reference evidence="11 12" key="1">
    <citation type="submission" date="2016-10" db="EMBL/GenBank/DDBJ databases">
        <authorList>
            <person name="de Groot N.N."/>
        </authorList>
    </citation>
    <scope>NUCLEOTIDE SEQUENCE [LARGE SCALE GENOMIC DNA]</scope>
    <source>
        <strain evidence="11 12">HL3</strain>
    </source>
</reference>
<feature type="region of interest" description="Disordered" evidence="9">
    <location>
        <begin position="1"/>
        <end position="44"/>
    </location>
</feature>
<name>A0A1I1WB35_9GAMM</name>
<evidence type="ECO:0000259" key="10">
    <source>
        <dbReference type="Pfam" id="PF04316"/>
    </source>
</evidence>
<evidence type="ECO:0000256" key="3">
    <source>
        <dbReference type="ARBA" id="ARBA00022491"/>
    </source>
</evidence>